<evidence type="ECO:0000313" key="3">
    <source>
        <dbReference type="Proteomes" id="UP000232227"/>
    </source>
</evidence>
<protein>
    <recommendedName>
        <fullName evidence="1">CAAX prenyl protease 2/Lysostaphin resistance protein A-like domain-containing protein</fullName>
    </recommendedName>
</protein>
<name>A0A291IS88_9MOLU</name>
<dbReference type="AlphaFoldDB" id="A0A291IS88"/>
<dbReference type="Pfam" id="PF02517">
    <property type="entry name" value="Rce1-like"/>
    <property type="match status" value="1"/>
</dbReference>
<dbReference type="KEGG" id="mlac:CP520_02625"/>
<reference evidence="2 3" key="1">
    <citation type="submission" date="2017-09" db="EMBL/GenBank/DDBJ databases">
        <title>SPAdes assembly of the Mesoplasma lactucae genome.</title>
        <authorList>
            <person name="Knight T.F."/>
            <person name="Rubinstein R."/>
            <person name="Citino T."/>
        </authorList>
    </citation>
    <scope>NUCLEOTIDE SEQUENCE [LARGE SCALE GENOMIC DNA]</scope>
    <source>
        <strain evidence="2 3">831-C4</strain>
    </source>
</reference>
<dbReference type="GO" id="GO:0080120">
    <property type="term" value="P:CAAX-box protein maturation"/>
    <property type="evidence" value="ECO:0007669"/>
    <property type="project" value="UniProtKB-ARBA"/>
</dbReference>
<sequence length="339" mass="38379">MVETKEKTSKWANFWNHFQLPKRKVNEDDPFFFNLYDWKTDGMIFLTTALFIPFVFLFIFRFALGMSTDNPVIDNNYIQLIYLAITLISAVVGFMIFWNRDKELFLKSGSFILYCFILIPNVVSFVVVMIASLAGMKSDSDVLPFLSIWTQIASEIIVIILAFVKTSGLKERVKQTFKENWLMLLITTVITVAIFYALVAVAYGAIFKNTPLSLSEASNNQSSLEDGLSESHSMTYRVFYAISLFVLTVLIAPITEELASRNAWFAGVGNKTLGLFTTALFFGMLHTQSGDVEHILNYVLAGFILSSVFLSARGNVTYNWLTHAGYNLVTIIVIFTQKF</sequence>
<dbReference type="RefSeq" id="WP_096862902.1">
    <property type="nucleotide sequence ID" value="NZ_CP023668.1"/>
</dbReference>
<evidence type="ECO:0000259" key="1">
    <source>
        <dbReference type="Pfam" id="PF02517"/>
    </source>
</evidence>
<dbReference type="InterPro" id="IPR003675">
    <property type="entry name" value="Rce1/LyrA-like_dom"/>
</dbReference>
<dbReference type="OrthoDB" id="398378at2"/>
<evidence type="ECO:0000313" key="2">
    <source>
        <dbReference type="EMBL" id="ATG97614.1"/>
    </source>
</evidence>
<feature type="domain" description="CAAX prenyl protease 2/Lysostaphin resistance protein A-like" evidence="1">
    <location>
        <begin position="242"/>
        <end position="329"/>
    </location>
</feature>
<dbReference type="EMBL" id="CP023668">
    <property type="protein sequence ID" value="ATG97614.1"/>
    <property type="molecule type" value="Genomic_DNA"/>
</dbReference>
<organism evidence="2 3">
    <name type="scientific">Mesoplasma lactucae ATCC 49193</name>
    <dbReference type="NCBI Taxonomy" id="81460"/>
    <lineage>
        <taxon>Bacteria</taxon>
        <taxon>Bacillati</taxon>
        <taxon>Mycoplasmatota</taxon>
        <taxon>Mollicutes</taxon>
        <taxon>Entomoplasmatales</taxon>
        <taxon>Entomoplasmataceae</taxon>
        <taxon>Mesoplasma</taxon>
    </lineage>
</organism>
<dbReference type="Proteomes" id="UP000232227">
    <property type="component" value="Chromosome"/>
</dbReference>
<gene>
    <name evidence="2" type="ORF">CP520_02625</name>
</gene>
<proteinExistence type="predicted"/>
<keyword evidence="3" id="KW-1185">Reference proteome</keyword>
<dbReference type="GO" id="GO:0004175">
    <property type="term" value="F:endopeptidase activity"/>
    <property type="evidence" value="ECO:0007669"/>
    <property type="project" value="UniProtKB-ARBA"/>
</dbReference>
<accession>A0A291IS88</accession>